<dbReference type="Pfam" id="PF26273">
    <property type="entry name" value="Gly_zipper"/>
    <property type="match status" value="1"/>
</dbReference>
<evidence type="ECO:0000256" key="1">
    <source>
        <dbReference type="SAM" id="MobiDB-lite"/>
    </source>
</evidence>
<name>A0A2A2WL48_9ACTN</name>
<dbReference type="Proteomes" id="UP000218810">
    <property type="component" value="Unassembled WGS sequence"/>
</dbReference>
<evidence type="ECO:0000259" key="2">
    <source>
        <dbReference type="Pfam" id="PF26273"/>
    </source>
</evidence>
<keyword evidence="4" id="KW-1185">Reference proteome</keyword>
<organism evidence="3 4">
    <name type="scientific">Dietzia natronolimnaea</name>
    <dbReference type="NCBI Taxonomy" id="161920"/>
    <lineage>
        <taxon>Bacteria</taxon>
        <taxon>Bacillati</taxon>
        <taxon>Actinomycetota</taxon>
        <taxon>Actinomycetes</taxon>
        <taxon>Mycobacteriales</taxon>
        <taxon>Dietziaceae</taxon>
        <taxon>Dietzia</taxon>
    </lineage>
</organism>
<dbReference type="RefSeq" id="WP_095719297.1">
    <property type="nucleotide sequence ID" value="NZ_NTGA01000035.1"/>
</dbReference>
<accession>A0A2A2WL48</accession>
<comment type="caution">
    <text evidence="3">The sequence shown here is derived from an EMBL/GenBank/DDBJ whole genome shotgun (WGS) entry which is preliminary data.</text>
</comment>
<dbReference type="EMBL" id="NTGA01000035">
    <property type="protein sequence ID" value="PAY21920.1"/>
    <property type="molecule type" value="Genomic_DNA"/>
</dbReference>
<dbReference type="InterPro" id="IPR058598">
    <property type="entry name" value="Gly_zipper-like_dom"/>
</dbReference>
<proteinExistence type="predicted"/>
<gene>
    <name evidence="3" type="ORF">CEY15_16220</name>
</gene>
<protein>
    <recommendedName>
        <fullName evidence="2">Glycine zipper-like domain-containing protein</fullName>
    </recommendedName>
</protein>
<feature type="domain" description="Glycine zipper-like" evidence="2">
    <location>
        <begin position="3"/>
        <end position="46"/>
    </location>
</feature>
<evidence type="ECO:0000313" key="4">
    <source>
        <dbReference type="Proteomes" id="UP000218810"/>
    </source>
</evidence>
<reference evidence="4" key="1">
    <citation type="submission" date="2017-09" db="EMBL/GenBank/DDBJ databases">
        <authorList>
            <person name="Zhang Y."/>
            <person name="Huang X."/>
            <person name="Liu J."/>
            <person name="Lu L."/>
            <person name="Peng K."/>
        </authorList>
    </citation>
    <scope>NUCLEOTIDE SEQUENCE [LARGE SCALE GENOMIC DNA]</scope>
    <source>
        <strain evidence="4">S-XJ-1</strain>
    </source>
</reference>
<feature type="compositionally biased region" description="Basic and acidic residues" evidence="1">
    <location>
        <begin position="75"/>
        <end position="89"/>
    </location>
</feature>
<sequence>MKNDKLRVGIALGLAIGTAFGLAMENIGAGIAIGMAIGIAFGAALSGGDEDEGEAGKGSSPDSEDKGHQGLGRIAAEKNEDPGDDRDGA</sequence>
<dbReference type="AlphaFoldDB" id="A0A2A2WL48"/>
<feature type="region of interest" description="Disordered" evidence="1">
    <location>
        <begin position="48"/>
        <end position="89"/>
    </location>
</feature>
<evidence type="ECO:0000313" key="3">
    <source>
        <dbReference type="EMBL" id="PAY21920.1"/>
    </source>
</evidence>